<dbReference type="Gene3D" id="3.40.50.300">
    <property type="entry name" value="P-loop containing nucleotide triphosphate hydrolases"/>
    <property type="match status" value="1"/>
</dbReference>
<feature type="domain" description="Clp1 P-loop" evidence="4">
    <location>
        <begin position="138"/>
        <end position="243"/>
    </location>
</feature>
<dbReference type="InterPro" id="IPR032324">
    <property type="entry name" value="Clp1_N"/>
</dbReference>
<evidence type="ECO:0000256" key="2">
    <source>
        <dbReference type="ARBA" id="ARBA00022840"/>
    </source>
</evidence>
<dbReference type="Pfam" id="PF16575">
    <property type="entry name" value="CLP1_P"/>
    <property type="match status" value="1"/>
</dbReference>
<protein>
    <submittedName>
        <fullName evidence="5">Uncharacterized protein</fullName>
    </submittedName>
</protein>
<dbReference type="PANTHER" id="PTHR12755:SF7">
    <property type="entry name" value="POLYRIBONUCLEOTIDE 5'-HYDROXYL-KINASE CLP1 P-LOOP DOMAIN-CONTAINING PROTEIN"/>
    <property type="match status" value="1"/>
</dbReference>
<evidence type="ECO:0000259" key="4">
    <source>
        <dbReference type="Pfam" id="PF16575"/>
    </source>
</evidence>
<dbReference type="InterPro" id="IPR038239">
    <property type="entry name" value="Clp1_N_sf"/>
</dbReference>
<accession>A0A3L6L9F4</accession>
<sequence length="512" mass="55665">MANTALLEREYALPPMGELCLATASSGGAATVTLLAQVEDSGEEPRAEIFGTELSTGVVVHLPVARSLAVFSPTGCRLVLTASSAVHQICYGTTCNATRARSVADIHTHLEVQRVKARRTGADGIGPHVLFVAERRAVGTSTYVRTLINYAVRLGYHPLLLDASVEAPRFGYPGVVSLYAMQYTIDIENEMAFVPGLHSHQGTKKHEDPALFLHILRQMMRLSTERMARSDRCRVGGIFVDYGTISRAVVEDAEAWECAEEKPEGRPKVNPLDVLVSTILAAGIDHVFVVGSSWLRFKIAQRLHQESGAQSEIPQITPSTITCSNGLKVQLFLLDSTECGAVPDDAFFNRQCWLQYFFGSRTMAVKPTLFTVDASLIRLVTIGRGDTSGTSTFMPMIDDDSDHQDPTVSGQADVALTYVHPQDVDIKNRVLALSTATEQEELPDGTLQRIPFAVFESRLKRGLLMGFALVESVTAGSVTLLTNAAGIRKDIGLCFIVTDQQLMAQADVEPPT</sequence>
<dbReference type="Gene3D" id="2.60.120.1030">
    <property type="entry name" value="Clp1, DNA binding domain"/>
    <property type="match status" value="1"/>
</dbReference>
<dbReference type="AlphaFoldDB" id="A0A3L6L9F4"/>
<dbReference type="EMBL" id="QSBY01000004">
    <property type="protein sequence ID" value="RHW72828.1"/>
    <property type="molecule type" value="Genomic_DNA"/>
</dbReference>
<organism evidence="5">
    <name type="scientific">Trypanosoma brucei equiperdum</name>
    <dbReference type="NCBI Taxonomy" id="630700"/>
    <lineage>
        <taxon>Eukaryota</taxon>
        <taxon>Discoba</taxon>
        <taxon>Euglenozoa</taxon>
        <taxon>Kinetoplastea</taxon>
        <taxon>Metakinetoplastina</taxon>
        <taxon>Trypanosomatida</taxon>
        <taxon>Trypanosomatidae</taxon>
        <taxon>Trypanosoma</taxon>
    </lineage>
</organism>
<dbReference type="GO" id="GO:0006388">
    <property type="term" value="P:tRNA splicing, via endonucleolytic cleavage and ligation"/>
    <property type="evidence" value="ECO:0007669"/>
    <property type="project" value="TreeGrafter"/>
</dbReference>
<keyword evidence="2" id="KW-0067">ATP-binding</keyword>
<evidence type="ECO:0000256" key="1">
    <source>
        <dbReference type="ARBA" id="ARBA00022741"/>
    </source>
</evidence>
<gene>
    <name evidence="5" type="ORF">DPX39_040072000</name>
</gene>
<dbReference type="GO" id="GO:0005524">
    <property type="term" value="F:ATP binding"/>
    <property type="evidence" value="ECO:0007669"/>
    <property type="project" value="UniProtKB-KW"/>
</dbReference>
<dbReference type="PANTHER" id="PTHR12755">
    <property type="entry name" value="CLEAVAGE/POLYADENYLATION FACTOR IA SUBUNIT CLP1P"/>
    <property type="match status" value="1"/>
</dbReference>
<name>A0A3L6L9F4_9TRYP</name>
<reference evidence="5" key="1">
    <citation type="submission" date="2018-09" db="EMBL/GenBank/DDBJ databases">
        <title>whole genome sequence of T. equiperdum IVM-t1 strain.</title>
        <authorList>
            <person name="Suganuma K."/>
        </authorList>
    </citation>
    <scope>NUCLEOTIDE SEQUENCE [LARGE SCALE GENOMIC DNA]</scope>
    <source>
        <strain evidence="5">IVM-t1</strain>
    </source>
</reference>
<feature type="domain" description="Clp1 N-terminal" evidence="3">
    <location>
        <begin position="46"/>
        <end position="117"/>
    </location>
</feature>
<dbReference type="GO" id="GO:0051731">
    <property type="term" value="F:polynucleotide 5'-hydroxyl-kinase activity"/>
    <property type="evidence" value="ECO:0007669"/>
    <property type="project" value="InterPro"/>
</dbReference>
<comment type="caution">
    <text evidence="5">The sequence shown here is derived from an EMBL/GenBank/DDBJ whole genome shotgun (WGS) entry which is preliminary data.</text>
</comment>
<dbReference type="Pfam" id="PF16573">
    <property type="entry name" value="CLP1_N"/>
    <property type="match status" value="1"/>
</dbReference>
<dbReference type="InterPro" id="IPR027417">
    <property type="entry name" value="P-loop_NTPase"/>
</dbReference>
<proteinExistence type="predicted"/>
<evidence type="ECO:0000313" key="5">
    <source>
        <dbReference type="EMBL" id="RHW72828.1"/>
    </source>
</evidence>
<dbReference type="InterPro" id="IPR045116">
    <property type="entry name" value="Clp1/Grc3"/>
</dbReference>
<evidence type="ECO:0000259" key="3">
    <source>
        <dbReference type="Pfam" id="PF16573"/>
    </source>
</evidence>
<dbReference type="InterPro" id="IPR032319">
    <property type="entry name" value="CLP1_P"/>
</dbReference>
<dbReference type="Proteomes" id="UP000266743">
    <property type="component" value="Chromosome 4"/>
</dbReference>
<keyword evidence="1" id="KW-0547">Nucleotide-binding</keyword>
<dbReference type="GO" id="GO:0005634">
    <property type="term" value="C:nucleus"/>
    <property type="evidence" value="ECO:0007669"/>
    <property type="project" value="TreeGrafter"/>
</dbReference>